<dbReference type="InterPro" id="IPR019002">
    <property type="entry name" value="Ribosome_biogenesis_Nop16"/>
</dbReference>
<dbReference type="InParanoid" id="A0A2R6QDM5"/>
<gene>
    <name evidence="6" type="ORF">CEY00_Acc19655</name>
</gene>
<reference evidence="6 7" key="1">
    <citation type="submission" date="2017-07" db="EMBL/GenBank/DDBJ databases">
        <title>An improved, manually edited Actinidia chinensis var. chinensis (kiwifruit) genome highlights the challenges associated with draft genomes and gene prediction in plants.</title>
        <authorList>
            <person name="Pilkington S."/>
            <person name="Crowhurst R."/>
            <person name="Hilario E."/>
            <person name="Nardozza S."/>
            <person name="Fraser L."/>
            <person name="Peng Y."/>
            <person name="Gunaseelan K."/>
            <person name="Simpson R."/>
            <person name="Tahir J."/>
            <person name="Deroles S."/>
            <person name="Templeton K."/>
            <person name="Luo Z."/>
            <person name="Davy M."/>
            <person name="Cheng C."/>
            <person name="Mcneilage M."/>
            <person name="Scaglione D."/>
            <person name="Liu Y."/>
            <person name="Zhang Q."/>
            <person name="Datson P."/>
            <person name="De Silva N."/>
            <person name="Gardiner S."/>
            <person name="Bassett H."/>
            <person name="Chagne D."/>
            <person name="Mccallum J."/>
            <person name="Dzierzon H."/>
            <person name="Deng C."/>
            <person name="Wang Y.-Y."/>
            <person name="Barron N."/>
            <person name="Manako K."/>
            <person name="Bowen J."/>
            <person name="Foster T."/>
            <person name="Erridge Z."/>
            <person name="Tiffin H."/>
            <person name="Waite C."/>
            <person name="Davies K."/>
            <person name="Grierson E."/>
            <person name="Laing W."/>
            <person name="Kirk R."/>
            <person name="Chen X."/>
            <person name="Wood M."/>
            <person name="Montefiori M."/>
            <person name="Brummell D."/>
            <person name="Schwinn K."/>
            <person name="Catanach A."/>
            <person name="Fullerton C."/>
            <person name="Li D."/>
            <person name="Meiyalaghan S."/>
            <person name="Nieuwenhuizen N."/>
            <person name="Read N."/>
            <person name="Prakash R."/>
            <person name="Hunter D."/>
            <person name="Zhang H."/>
            <person name="Mckenzie M."/>
            <person name="Knabel M."/>
            <person name="Harris A."/>
            <person name="Allan A."/>
            <person name="Chen A."/>
            <person name="Janssen B."/>
            <person name="Plunkett B."/>
            <person name="Dwamena C."/>
            <person name="Voogd C."/>
            <person name="Leif D."/>
            <person name="Lafferty D."/>
            <person name="Souleyre E."/>
            <person name="Varkonyi-Gasic E."/>
            <person name="Gambi F."/>
            <person name="Hanley J."/>
            <person name="Yao J.-L."/>
            <person name="Cheung J."/>
            <person name="David K."/>
            <person name="Warren B."/>
            <person name="Marsh K."/>
            <person name="Snowden K."/>
            <person name="Lin-Wang K."/>
            <person name="Brian L."/>
            <person name="Martinez-Sanchez M."/>
            <person name="Wang M."/>
            <person name="Ileperuma N."/>
            <person name="Macnee N."/>
            <person name="Campin R."/>
            <person name="Mcatee P."/>
            <person name="Drummond R."/>
            <person name="Espley R."/>
            <person name="Ireland H."/>
            <person name="Wu R."/>
            <person name="Atkinson R."/>
            <person name="Karunairetnam S."/>
            <person name="Bulley S."/>
            <person name="Chunkath S."/>
            <person name="Hanley Z."/>
            <person name="Storey R."/>
            <person name="Thrimawithana A."/>
            <person name="Thomson S."/>
            <person name="David C."/>
            <person name="Testolin R."/>
        </authorList>
    </citation>
    <scope>NUCLEOTIDE SEQUENCE [LARGE SCALE GENOMIC DNA]</scope>
    <source>
        <strain evidence="7">cv. Red5</strain>
        <tissue evidence="6">Young leaf</tissue>
    </source>
</reference>
<evidence type="ECO:0000256" key="1">
    <source>
        <dbReference type="ARBA" id="ARBA00004604"/>
    </source>
</evidence>
<feature type="compositionally biased region" description="Acidic residues" evidence="5">
    <location>
        <begin position="101"/>
        <end position="114"/>
    </location>
</feature>
<dbReference type="GO" id="GO:0042273">
    <property type="term" value="P:ribosomal large subunit biogenesis"/>
    <property type="evidence" value="ECO:0007669"/>
    <property type="project" value="TreeGrafter"/>
</dbReference>
<dbReference type="GO" id="GO:0005730">
    <property type="term" value="C:nucleolus"/>
    <property type="evidence" value="ECO:0007669"/>
    <property type="project" value="UniProtKB-SubCell"/>
</dbReference>
<name>A0A2R6QDM5_ACTCC</name>
<keyword evidence="4" id="KW-0539">Nucleus</keyword>
<dbReference type="Pfam" id="PF09420">
    <property type="entry name" value="Nop16"/>
    <property type="match status" value="1"/>
</dbReference>
<dbReference type="Gramene" id="PSS06219">
    <property type="protein sequence ID" value="PSS06219"/>
    <property type="gene ID" value="CEY00_Acc19655"/>
</dbReference>
<evidence type="ECO:0000256" key="3">
    <source>
        <dbReference type="ARBA" id="ARBA00015522"/>
    </source>
</evidence>
<comment type="subcellular location">
    <subcellularLocation>
        <location evidence="1">Nucleus</location>
        <location evidence="1">Nucleolus</location>
    </subcellularLocation>
</comment>
<feature type="compositionally biased region" description="Basic residues" evidence="5">
    <location>
        <begin position="1"/>
        <end position="13"/>
    </location>
</feature>
<evidence type="ECO:0000256" key="5">
    <source>
        <dbReference type="SAM" id="MobiDB-lite"/>
    </source>
</evidence>
<comment type="similarity">
    <text evidence="2">Belongs to the NOP16 family.</text>
</comment>
<accession>A0A2R6QDM5</accession>
<reference evidence="7" key="2">
    <citation type="journal article" date="2018" name="BMC Genomics">
        <title>A manually annotated Actinidia chinensis var. chinensis (kiwifruit) genome highlights the challenges associated with draft genomes and gene prediction in plants.</title>
        <authorList>
            <person name="Pilkington S.M."/>
            <person name="Crowhurst R."/>
            <person name="Hilario E."/>
            <person name="Nardozza S."/>
            <person name="Fraser L."/>
            <person name="Peng Y."/>
            <person name="Gunaseelan K."/>
            <person name="Simpson R."/>
            <person name="Tahir J."/>
            <person name="Deroles S.C."/>
            <person name="Templeton K."/>
            <person name="Luo Z."/>
            <person name="Davy M."/>
            <person name="Cheng C."/>
            <person name="McNeilage M."/>
            <person name="Scaglione D."/>
            <person name="Liu Y."/>
            <person name="Zhang Q."/>
            <person name="Datson P."/>
            <person name="De Silva N."/>
            <person name="Gardiner S.E."/>
            <person name="Bassett H."/>
            <person name="Chagne D."/>
            <person name="McCallum J."/>
            <person name="Dzierzon H."/>
            <person name="Deng C."/>
            <person name="Wang Y.Y."/>
            <person name="Barron L."/>
            <person name="Manako K."/>
            <person name="Bowen J."/>
            <person name="Foster T.M."/>
            <person name="Erridge Z.A."/>
            <person name="Tiffin H."/>
            <person name="Waite C.N."/>
            <person name="Davies K.M."/>
            <person name="Grierson E.P."/>
            <person name="Laing W.A."/>
            <person name="Kirk R."/>
            <person name="Chen X."/>
            <person name="Wood M."/>
            <person name="Montefiori M."/>
            <person name="Brummell D.A."/>
            <person name="Schwinn K.E."/>
            <person name="Catanach A."/>
            <person name="Fullerton C."/>
            <person name="Li D."/>
            <person name="Meiyalaghan S."/>
            <person name="Nieuwenhuizen N."/>
            <person name="Read N."/>
            <person name="Prakash R."/>
            <person name="Hunter D."/>
            <person name="Zhang H."/>
            <person name="McKenzie M."/>
            <person name="Knabel M."/>
            <person name="Harris A."/>
            <person name="Allan A.C."/>
            <person name="Gleave A."/>
            <person name="Chen A."/>
            <person name="Janssen B.J."/>
            <person name="Plunkett B."/>
            <person name="Ampomah-Dwamena C."/>
            <person name="Voogd C."/>
            <person name="Leif D."/>
            <person name="Lafferty D."/>
            <person name="Souleyre E.J.F."/>
            <person name="Varkonyi-Gasic E."/>
            <person name="Gambi F."/>
            <person name="Hanley J."/>
            <person name="Yao J.L."/>
            <person name="Cheung J."/>
            <person name="David K.M."/>
            <person name="Warren B."/>
            <person name="Marsh K."/>
            <person name="Snowden K.C."/>
            <person name="Lin-Wang K."/>
            <person name="Brian L."/>
            <person name="Martinez-Sanchez M."/>
            <person name="Wang M."/>
            <person name="Ileperuma N."/>
            <person name="Macnee N."/>
            <person name="Campin R."/>
            <person name="McAtee P."/>
            <person name="Drummond R.S.M."/>
            <person name="Espley R.V."/>
            <person name="Ireland H.S."/>
            <person name="Wu R."/>
            <person name="Atkinson R.G."/>
            <person name="Karunairetnam S."/>
            <person name="Bulley S."/>
            <person name="Chunkath S."/>
            <person name="Hanley Z."/>
            <person name="Storey R."/>
            <person name="Thrimawithana A.H."/>
            <person name="Thomson S."/>
            <person name="David C."/>
            <person name="Testolin R."/>
            <person name="Huang H."/>
            <person name="Hellens R.P."/>
            <person name="Schaffer R.J."/>
        </authorList>
    </citation>
    <scope>NUCLEOTIDE SEQUENCE [LARGE SCALE GENOMIC DNA]</scope>
    <source>
        <strain evidence="7">cv. Red5</strain>
    </source>
</reference>
<dbReference type="STRING" id="1590841.A0A2R6QDM5"/>
<evidence type="ECO:0000256" key="4">
    <source>
        <dbReference type="ARBA" id="ARBA00023242"/>
    </source>
</evidence>
<evidence type="ECO:0000313" key="6">
    <source>
        <dbReference type="EMBL" id="PSS06219.1"/>
    </source>
</evidence>
<dbReference type="PANTHER" id="PTHR13243">
    <property type="entry name" value="HSPC111 PROTEIN-RELATED"/>
    <property type="match status" value="1"/>
</dbReference>
<protein>
    <recommendedName>
        <fullName evidence="3">Nucleolar protein 16</fullName>
    </recommendedName>
</protein>
<comment type="caution">
    <text evidence="6">The sequence shown here is derived from an EMBL/GenBank/DDBJ whole genome shotgun (WGS) entry which is preliminary data.</text>
</comment>
<organism evidence="6 7">
    <name type="scientific">Actinidia chinensis var. chinensis</name>
    <name type="common">Chinese soft-hair kiwi</name>
    <dbReference type="NCBI Taxonomy" id="1590841"/>
    <lineage>
        <taxon>Eukaryota</taxon>
        <taxon>Viridiplantae</taxon>
        <taxon>Streptophyta</taxon>
        <taxon>Embryophyta</taxon>
        <taxon>Tracheophyta</taxon>
        <taxon>Spermatophyta</taxon>
        <taxon>Magnoliopsida</taxon>
        <taxon>eudicotyledons</taxon>
        <taxon>Gunneridae</taxon>
        <taxon>Pentapetalae</taxon>
        <taxon>asterids</taxon>
        <taxon>Ericales</taxon>
        <taxon>Actinidiaceae</taxon>
        <taxon>Actinidia</taxon>
    </lineage>
</organism>
<dbReference type="PANTHER" id="PTHR13243:SF1">
    <property type="entry name" value="NUCLEOLAR PROTEIN 16"/>
    <property type="match status" value="1"/>
</dbReference>
<evidence type="ECO:0000256" key="2">
    <source>
        <dbReference type="ARBA" id="ARBA00008479"/>
    </source>
</evidence>
<sequence>MGRSRRKYRKSRQKVQVGLPKKNPRVFKPSFSLPPKFRSIVESSDLKWDDKGSVIENYKSFGVVSNPNLLGVRSRTNHIIEIGSLQVPPPPPTPDAAGAEFESDDSGSDLEEDDLKSALGKKRRDGKSAPLQPLTNLQRIHIGKLVEKHGDDYQSMFMDTKLNKLQHSAGTLEKLCKRYHMYKDKNPLIVGC</sequence>
<dbReference type="Proteomes" id="UP000241394">
    <property type="component" value="Chromosome LG17"/>
</dbReference>
<proteinExistence type="inferred from homology"/>
<evidence type="ECO:0000313" key="7">
    <source>
        <dbReference type="Proteomes" id="UP000241394"/>
    </source>
</evidence>
<feature type="region of interest" description="Disordered" evidence="5">
    <location>
        <begin position="1"/>
        <end position="26"/>
    </location>
</feature>
<dbReference type="OrthoDB" id="285729at2759"/>
<keyword evidence="7" id="KW-1185">Reference proteome</keyword>
<dbReference type="OMA" id="NASCEHE"/>
<dbReference type="AlphaFoldDB" id="A0A2R6QDM5"/>
<dbReference type="FunCoup" id="A0A2R6QDM5">
    <property type="interactions" value="738"/>
</dbReference>
<dbReference type="EMBL" id="NKQK01000017">
    <property type="protein sequence ID" value="PSS06219.1"/>
    <property type="molecule type" value="Genomic_DNA"/>
</dbReference>
<feature type="region of interest" description="Disordered" evidence="5">
    <location>
        <begin position="83"/>
        <end position="132"/>
    </location>
</feature>